<dbReference type="SMART" id="SM00248">
    <property type="entry name" value="ANK"/>
    <property type="match status" value="7"/>
</dbReference>
<keyword evidence="2 3" id="KW-0040">ANK repeat</keyword>
<protein>
    <submittedName>
        <fullName evidence="5">Uncharacterized protein</fullName>
    </submittedName>
</protein>
<feature type="repeat" description="ANK" evidence="3">
    <location>
        <begin position="45"/>
        <end position="77"/>
    </location>
</feature>
<evidence type="ECO:0000313" key="5">
    <source>
        <dbReference type="EMBL" id="EPS26012.1"/>
    </source>
</evidence>
<dbReference type="STRING" id="933388.S8AVV7"/>
<evidence type="ECO:0000256" key="1">
    <source>
        <dbReference type="ARBA" id="ARBA00022737"/>
    </source>
</evidence>
<proteinExistence type="predicted"/>
<name>S8AVV7_PENO1</name>
<evidence type="ECO:0000313" key="6">
    <source>
        <dbReference type="Proteomes" id="UP000019376"/>
    </source>
</evidence>
<sequence length="335" mass="36478">MGASSSETQIPQVEHNILVAADQGRLDIVTKLLDGGTDPNTADEVGTTALHNAAKRGHWHVARLLLEKQASPGLEDGNYNTPLKLAIEAGHKKVIHLLLECDTSPRTSREICLAARCGHANIVQDLLDRGAPSLAPANHSTPLHVAAMQGFPDVCDVLLSHDKKLTRTFWERMTGPKLAVDTKGSVGHTPFSWAVTNQHPRTVEVFLRHYPSLVRSYDRNKSLCFHRAIELKNVEMVRVFLDHGADIEMRSQYGDRPLHRAVAAGDTEVIQMLLARGAAVDAKNQSGFIPEHLTNDPKIRMIVRNAGSARLQAKGLSSESAPGVAAAPPPPEYKA</sequence>
<organism evidence="5 6">
    <name type="scientific">Penicillium oxalicum (strain 114-2 / CGMCC 5302)</name>
    <name type="common">Penicillium decumbens</name>
    <dbReference type="NCBI Taxonomy" id="933388"/>
    <lineage>
        <taxon>Eukaryota</taxon>
        <taxon>Fungi</taxon>
        <taxon>Dikarya</taxon>
        <taxon>Ascomycota</taxon>
        <taxon>Pezizomycotina</taxon>
        <taxon>Eurotiomycetes</taxon>
        <taxon>Eurotiomycetidae</taxon>
        <taxon>Eurotiales</taxon>
        <taxon>Aspergillaceae</taxon>
        <taxon>Penicillium</taxon>
    </lineage>
</organism>
<dbReference type="AlphaFoldDB" id="S8AVV7"/>
<dbReference type="HOGENOM" id="CLU_000134_18_0_1"/>
<dbReference type="eggNOG" id="KOG4177">
    <property type="taxonomic scope" value="Eukaryota"/>
</dbReference>
<feature type="repeat" description="ANK" evidence="3">
    <location>
        <begin position="220"/>
        <end position="252"/>
    </location>
</feature>
<keyword evidence="1" id="KW-0677">Repeat</keyword>
<dbReference type="InterPro" id="IPR036770">
    <property type="entry name" value="Ankyrin_rpt-contain_sf"/>
</dbReference>
<dbReference type="EMBL" id="KB644408">
    <property type="protein sequence ID" value="EPS26012.1"/>
    <property type="molecule type" value="Genomic_DNA"/>
</dbReference>
<evidence type="ECO:0000256" key="4">
    <source>
        <dbReference type="SAM" id="MobiDB-lite"/>
    </source>
</evidence>
<accession>S8AVV7</accession>
<feature type="repeat" description="ANK" evidence="3">
    <location>
        <begin position="253"/>
        <end position="285"/>
    </location>
</feature>
<dbReference type="PRINTS" id="PR01415">
    <property type="entry name" value="ANKYRIN"/>
</dbReference>
<evidence type="ECO:0000256" key="2">
    <source>
        <dbReference type="ARBA" id="ARBA00023043"/>
    </source>
</evidence>
<dbReference type="PROSITE" id="PS50297">
    <property type="entry name" value="ANK_REP_REGION"/>
    <property type="match status" value="2"/>
</dbReference>
<dbReference type="PhylomeDB" id="S8AVV7"/>
<dbReference type="SUPFAM" id="SSF48403">
    <property type="entry name" value="Ankyrin repeat"/>
    <property type="match status" value="1"/>
</dbReference>
<gene>
    <name evidence="5" type="ORF">PDE_00948</name>
</gene>
<evidence type="ECO:0000256" key="3">
    <source>
        <dbReference type="PROSITE-ProRule" id="PRU00023"/>
    </source>
</evidence>
<feature type="region of interest" description="Disordered" evidence="4">
    <location>
        <begin position="313"/>
        <end position="335"/>
    </location>
</feature>
<dbReference type="Pfam" id="PF12796">
    <property type="entry name" value="Ank_2"/>
    <property type="match status" value="3"/>
</dbReference>
<dbReference type="OrthoDB" id="20872at2759"/>
<reference evidence="5 6" key="1">
    <citation type="journal article" date="2013" name="PLoS ONE">
        <title>Genomic and secretomic analyses reveal unique features of the lignocellulolytic enzyme system of Penicillium decumbens.</title>
        <authorList>
            <person name="Liu G."/>
            <person name="Zhang L."/>
            <person name="Wei X."/>
            <person name="Zou G."/>
            <person name="Qin Y."/>
            <person name="Ma L."/>
            <person name="Li J."/>
            <person name="Zheng H."/>
            <person name="Wang S."/>
            <person name="Wang C."/>
            <person name="Xun L."/>
            <person name="Zhao G.-P."/>
            <person name="Zhou Z."/>
            <person name="Qu Y."/>
        </authorList>
    </citation>
    <scope>NUCLEOTIDE SEQUENCE [LARGE SCALE GENOMIC DNA]</scope>
    <source>
        <strain evidence="6">114-2 / CGMCC 5302</strain>
    </source>
</reference>
<dbReference type="PROSITE" id="PS50088">
    <property type="entry name" value="ANK_REPEAT"/>
    <property type="match status" value="3"/>
</dbReference>
<keyword evidence="6" id="KW-1185">Reference proteome</keyword>
<dbReference type="Proteomes" id="UP000019376">
    <property type="component" value="Unassembled WGS sequence"/>
</dbReference>
<dbReference type="InterPro" id="IPR002110">
    <property type="entry name" value="Ankyrin_rpt"/>
</dbReference>
<dbReference type="Gene3D" id="1.25.40.20">
    <property type="entry name" value="Ankyrin repeat-containing domain"/>
    <property type="match status" value="2"/>
</dbReference>
<dbReference type="PANTHER" id="PTHR24171">
    <property type="entry name" value="ANKYRIN REPEAT DOMAIN-CONTAINING PROTEIN 39-RELATED"/>
    <property type="match status" value="1"/>
</dbReference>